<reference evidence="1 2" key="1">
    <citation type="journal article" date="2024" name="Ann. Entomol. Soc. Am.">
        <title>Genomic analyses of the southern and eastern yellowjacket wasps (Hymenoptera: Vespidae) reveal evolutionary signatures of social life.</title>
        <authorList>
            <person name="Catto M.A."/>
            <person name="Caine P.B."/>
            <person name="Orr S.E."/>
            <person name="Hunt B.G."/>
            <person name="Goodisman M.A.D."/>
        </authorList>
    </citation>
    <scope>NUCLEOTIDE SEQUENCE [LARGE SCALE GENOMIC DNA]</scope>
    <source>
        <strain evidence="1">232</strain>
        <tissue evidence="1">Head and thorax</tissue>
    </source>
</reference>
<protein>
    <submittedName>
        <fullName evidence="1">Uncharacterized protein</fullName>
    </submittedName>
</protein>
<keyword evidence="2" id="KW-1185">Reference proteome</keyword>
<comment type="caution">
    <text evidence="1">The sequence shown here is derived from an EMBL/GenBank/DDBJ whole genome shotgun (WGS) entry which is preliminary data.</text>
</comment>
<dbReference type="Proteomes" id="UP001607303">
    <property type="component" value="Unassembled WGS sequence"/>
</dbReference>
<dbReference type="AlphaFoldDB" id="A0ABD2CPD2"/>
<dbReference type="EMBL" id="JAYRBN010000037">
    <property type="protein sequence ID" value="KAL2746931.1"/>
    <property type="molecule type" value="Genomic_DNA"/>
</dbReference>
<sequence>MEASTVFHVCGKDSIYVRPAVVSLSPSYSTFHRYPTFSRMQRNATGSRSLLRLSFEWNSKVHGDKGFTYGSLQRDPQRRNFSSTMKGFFLTSNVLCPLYLRIPHLSVSLYTLVIFLRQAFHILLSENADTRYFR</sequence>
<evidence type="ECO:0000313" key="1">
    <source>
        <dbReference type="EMBL" id="KAL2746931.1"/>
    </source>
</evidence>
<gene>
    <name evidence="1" type="ORF">V1477_005301</name>
</gene>
<accession>A0ABD2CPD2</accession>
<proteinExistence type="predicted"/>
<evidence type="ECO:0000313" key="2">
    <source>
        <dbReference type="Proteomes" id="UP001607303"/>
    </source>
</evidence>
<organism evidence="1 2">
    <name type="scientific">Vespula maculifrons</name>
    <name type="common">Eastern yellow jacket</name>
    <name type="synonym">Wasp</name>
    <dbReference type="NCBI Taxonomy" id="7453"/>
    <lineage>
        <taxon>Eukaryota</taxon>
        <taxon>Metazoa</taxon>
        <taxon>Ecdysozoa</taxon>
        <taxon>Arthropoda</taxon>
        <taxon>Hexapoda</taxon>
        <taxon>Insecta</taxon>
        <taxon>Pterygota</taxon>
        <taxon>Neoptera</taxon>
        <taxon>Endopterygota</taxon>
        <taxon>Hymenoptera</taxon>
        <taxon>Apocrita</taxon>
        <taxon>Aculeata</taxon>
        <taxon>Vespoidea</taxon>
        <taxon>Vespidae</taxon>
        <taxon>Vespinae</taxon>
        <taxon>Vespula</taxon>
    </lineage>
</organism>
<name>A0ABD2CPD2_VESMC</name>